<evidence type="ECO:0000256" key="1">
    <source>
        <dbReference type="ARBA" id="ARBA00023015"/>
    </source>
</evidence>
<dbReference type="PANTHER" id="PTHR38445:SF9">
    <property type="entry name" value="HTH-TYPE TRANSCRIPTIONAL REPRESSOR YTRA"/>
    <property type="match status" value="1"/>
</dbReference>
<dbReference type="CDD" id="cd07377">
    <property type="entry name" value="WHTH_GntR"/>
    <property type="match status" value="1"/>
</dbReference>
<dbReference type="Gene3D" id="1.10.10.10">
    <property type="entry name" value="Winged helix-like DNA-binding domain superfamily/Winged helix DNA-binding domain"/>
    <property type="match status" value="1"/>
</dbReference>
<dbReference type="SUPFAM" id="SSF46785">
    <property type="entry name" value="Winged helix' DNA-binding domain"/>
    <property type="match status" value="1"/>
</dbReference>
<evidence type="ECO:0000313" key="6">
    <source>
        <dbReference type="Proteomes" id="UP001343724"/>
    </source>
</evidence>
<proteinExistence type="predicted"/>
<evidence type="ECO:0000256" key="3">
    <source>
        <dbReference type="ARBA" id="ARBA00023163"/>
    </source>
</evidence>
<keyword evidence="2" id="KW-0238">DNA-binding</keyword>
<evidence type="ECO:0000313" key="5">
    <source>
        <dbReference type="EMBL" id="MEC4295755.1"/>
    </source>
</evidence>
<keyword evidence="6" id="KW-1185">Reference proteome</keyword>
<dbReference type="RefSeq" id="WP_326437363.1">
    <property type="nucleotide sequence ID" value="NZ_JAYMFH010000017.1"/>
</dbReference>
<evidence type="ECO:0000259" key="4">
    <source>
        <dbReference type="PROSITE" id="PS50949"/>
    </source>
</evidence>
<evidence type="ECO:0000256" key="2">
    <source>
        <dbReference type="ARBA" id="ARBA00023125"/>
    </source>
</evidence>
<reference evidence="5 6" key="1">
    <citation type="submission" date="2024-01" db="EMBL/GenBank/DDBJ databases">
        <title>novel species in genus Adlercreutzia.</title>
        <authorList>
            <person name="Liu X."/>
        </authorList>
    </citation>
    <scope>NUCLEOTIDE SEQUENCE [LARGE SCALE GENOMIC DNA]</scope>
    <source>
        <strain evidence="5 6">R22</strain>
    </source>
</reference>
<dbReference type="InterPro" id="IPR036390">
    <property type="entry name" value="WH_DNA-bd_sf"/>
</dbReference>
<dbReference type="InterPro" id="IPR036388">
    <property type="entry name" value="WH-like_DNA-bd_sf"/>
</dbReference>
<protein>
    <submittedName>
        <fullName evidence="5">GntR family transcriptional regulator</fullName>
    </submittedName>
</protein>
<keyword evidence="3" id="KW-0804">Transcription</keyword>
<accession>A0ABU6J0Z1</accession>
<keyword evidence="1" id="KW-0805">Transcription regulation</keyword>
<gene>
    <name evidence="5" type="ORF">VJ920_10565</name>
</gene>
<feature type="domain" description="HTH gntR-type" evidence="4">
    <location>
        <begin position="12"/>
        <end position="80"/>
    </location>
</feature>
<dbReference type="Pfam" id="PF00392">
    <property type="entry name" value="GntR"/>
    <property type="match status" value="1"/>
</dbReference>
<name>A0ABU6J0Z1_9ACTN</name>
<sequence length="128" mass="14350">MALFEIDESSGLPVWVQLRNRFVYLIKTGHYKPGDQLPSVRTLAAEAAINYNTVSKVYVNLESDGYVESVRGRGVFVRDIGGKADDVRSIADTEIEGCIRRCLSLGMTIDEVVLRMMDVAHRLKEEKS</sequence>
<comment type="caution">
    <text evidence="5">The sequence shown here is derived from an EMBL/GenBank/DDBJ whole genome shotgun (WGS) entry which is preliminary data.</text>
</comment>
<dbReference type="Proteomes" id="UP001343724">
    <property type="component" value="Unassembled WGS sequence"/>
</dbReference>
<organism evidence="5 6">
    <name type="scientific">Adlercreutzia shanghongiae</name>
    <dbReference type="NCBI Taxonomy" id="3111773"/>
    <lineage>
        <taxon>Bacteria</taxon>
        <taxon>Bacillati</taxon>
        <taxon>Actinomycetota</taxon>
        <taxon>Coriobacteriia</taxon>
        <taxon>Eggerthellales</taxon>
        <taxon>Eggerthellaceae</taxon>
        <taxon>Adlercreutzia</taxon>
    </lineage>
</organism>
<dbReference type="SMART" id="SM00345">
    <property type="entry name" value="HTH_GNTR"/>
    <property type="match status" value="1"/>
</dbReference>
<dbReference type="PROSITE" id="PS50949">
    <property type="entry name" value="HTH_GNTR"/>
    <property type="match status" value="1"/>
</dbReference>
<dbReference type="EMBL" id="JAYMFH010000017">
    <property type="protein sequence ID" value="MEC4295755.1"/>
    <property type="molecule type" value="Genomic_DNA"/>
</dbReference>
<dbReference type="PANTHER" id="PTHR38445">
    <property type="entry name" value="HTH-TYPE TRANSCRIPTIONAL REPRESSOR YTRA"/>
    <property type="match status" value="1"/>
</dbReference>
<dbReference type="InterPro" id="IPR000524">
    <property type="entry name" value="Tscrpt_reg_HTH_GntR"/>
</dbReference>